<sequence>MDRRKINRLVYTGALLVLFVIGVILWYQQVGSSEMKVFTVIHQKEASFDFKSKFKKPERLKIRFEGKVDCDALLVVKNTGQSVKSRITFPIKKGDLKEKVLDCPWTSPGVLLQIRSNECEINDLKIILEVLE</sequence>
<dbReference type="OrthoDB" id="1096515at2"/>
<reference evidence="3 4" key="2">
    <citation type="submission" date="2014-07" db="EMBL/GenBank/DDBJ databases">
        <title>Porphyromonadaceae bacterium OUH 334697 = ATCC BAA-2682 = DSM 28341 draft genome.</title>
        <authorList>
            <person name="Sydenham T.V."/>
            <person name="Hasman H."/>
            <person name="Justesen U.S."/>
        </authorList>
    </citation>
    <scope>NUCLEOTIDE SEQUENCE [LARGE SCALE GENOMIC DNA]</scope>
    <source>
        <strain evidence="3 4">OUH 334697</strain>
    </source>
</reference>
<dbReference type="Proteomes" id="UP000031937">
    <property type="component" value="Unassembled WGS sequence"/>
</dbReference>
<proteinExistence type="predicted"/>
<comment type="caution">
    <text evidence="2">The sequence shown here is derived from an EMBL/GenBank/DDBJ whole genome shotgun (WGS) entry which is preliminary data.</text>
</comment>
<dbReference type="AlphaFoldDB" id="A0A0C3RDU8"/>
<accession>A0A0C3RDU8</accession>
<feature type="transmembrane region" description="Helical" evidence="1">
    <location>
        <begin position="9"/>
        <end position="27"/>
    </location>
</feature>
<dbReference type="EMBL" id="JPIT01000018">
    <property type="protein sequence ID" value="KIO45222.1"/>
    <property type="molecule type" value="Genomic_DNA"/>
</dbReference>
<evidence type="ECO:0000313" key="3">
    <source>
        <dbReference type="EMBL" id="KIO45222.1"/>
    </source>
</evidence>
<evidence type="ECO:0000313" key="2">
    <source>
        <dbReference type="EMBL" id="KIO44521.1"/>
    </source>
</evidence>
<keyword evidence="1" id="KW-0812">Transmembrane</keyword>
<dbReference type="EMBL" id="JPIU01000039">
    <property type="protein sequence ID" value="KIO44521.1"/>
    <property type="molecule type" value="Genomic_DNA"/>
</dbReference>
<name>A0A0C3RDU8_9PORP</name>
<gene>
    <name evidence="2" type="ORF">BA92_10030</name>
    <name evidence="3" type="ORF">IE90_07295</name>
</gene>
<evidence type="ECO:0000313" key="5">
    <source>
        <dbReference type="Proteomes" id="UP000031980"/>
    </source>
</evidence>
<keyword evidence="1" id="KW-1133">Transmembrane helix</keyword>
<keyword evidence="1" id="KW-0472">Membrane</keyword>
<keyword evidence="5" id="KW-1185">Reference proteome</keyword>
<protein>
    <submittedName>
        <fullName evidence="2">Uncharacterized protein</fullName>
    </submittedName>
</protein>
<dbReference type="RefSeq" id="WP_041503182.1">
    <property type="nucleotide sequence ID" value="NZ_JPIT01000018.1"/>
</dbReference>
<evidence type="ECO:0000313" key="4">
    <source>
        <dbReference type="Proteomes" id="UP000031937"/>
    </source>
</evidence>
<organism evidence="2 5">
    <name type="scientific">Sanguibacteroides justesenii</name>
    <dbReference type="NCBI Taxonomy" id="1547597"/>
    <lineage>
        <taxon>Bacteria</taxon>
        <taxon>Pseudomonadati</taxon>
        <taxon>Bacteroidota</taxon>
        <taxon>Bacteroidia</taxon>
        <taxon>Bacteroidales</taxon>
        <taxon>Porphyromonadaceae</taxon>
        <taxon>Sanguibacteroides</taxon>
    </lineage>
</organism>
<reference evidence="2 5" key="1">
    <citation type="submission" date="2014-07" db="EMBL/GenBank/DDBJ databases">
        <title>Porphyromonadaceae bacterium OUH 308042 = ATCC BAA-2681 = DSM 28342 draft genome.</title>
        <authorList>
            <person name="Sydenham T.V."/>
            <person name="Hasman H."/>
            <person name="Justensen U.S."/>
        </authorList>
    </citation>
    <scope>NUCLEOTIDE SEQUENCE [LARGE SCALE GENOMIC DNA]</scope>
    <source>
        <strain evidence="2 5">OUH 308042</strain>
    </source>
</reference>
<dbReference type="Proteomes" id="UP000031980">
    <property type="component" value="Unassembled WGS sequence"/>
</dbReference>
<evidence type="ECO:0000256" key="1">
    <source>
        <dbReference type="SAM" id="Phobius"/>
    </source>
</evidence>